<keyword evidence="1" id="KW-0732">Signal</keyword>
<dbReference type="PANTHER" id="PTHR30251:SF4">
    <property type="entry name" value="SLR1668 PROTEIN"/>
    <property type="match status" value="1"/>
</dbReference>
<sequence>MGRLAWAIGVLLLSGSSPTDAGSLALSPTRLELSSGHAVDAVTVTNQSGEATVVQLEAMAWNKAQGQDIYTPTTDLIAAPPIFTVPPGGTQIVRIGLRRAPDPQRELAYRVYFQEIPPPPKVGFQGLQIALRLGVPVYVAPASGTLPKDGR</sequence>
<dbReference type="Pfam" id="PF00345">
    <property type="entry name" value="PapD_N"/>
    <property type="match status" value="1"/>
</dbReference>
<dbReference type="RefSeq" id="WP_348759011.1">
    <property type="nucleotide sequence ID" value="NZ_OZ026884.1"/>
</dbReference>
<protein>
    <recommendedName>
        <fullName evidence="2">Pili assembly chaperone N-terminal domain-containing protein</fullName>
    </recommendedName>
</protein>
<proteinExistence type="predicted"/>
<dbReference type="InterPro" id="IPR016147">
    <property type="entry name" value="Pili_assmbl_chaperone_N"/>
</dbReference>
<dbReference type="InterPro" id="IPR008962">
    <property type="entry name" value="PapD-like_sf"/>
</dbReference>
<feature type="signal peptide" evidence="1">
    <location>
        <begin position="1"/>
        <end position="21"/>
    </location>
</feature>
<gene>
    <name evidence="3" type="ORF">MECH1_V1_0685</name>
</gene>
<dbReference type="InterPro" id="IPR013783">
    <property type="entry name" value="Ig-like_fold"/>
</dbReference>
<accession>A0ABM9NFS9</accession>
<dbReference type="PANTHER" id="PTHR30251">
    <property type="entry name" value="PILUS ASSEMBLY CHAPERONE"/>
    <property type="match status" value="1"/>
</dbReference>
<feature type="domain" description="Pili assembly chaperone N-terminal" evidence="2">
    <location>
        <begin position="24"/>
        <end position="143"/>
    </location>
</feature>
<dbReference type="Gene3D" id="2.60.40.10">
    <property type="entry name" value="Immunoglobulins"/>
    <property type="match status" value="1"/>
</dbReference>
<evidence type="ECO:0000313" key="3">
    <source>
        <dbReference type="EMBL" id="CAL1239461.1"/>
    </source>
</evidence>
<feature type="chain" id="PRO_5046887565" description="Pili assembly chaperone N-terminal domain-containing protein" evidence="1">
    <location>
        <begin position="22"/>
        <end position="151"/>
    </location>
</feature>
<evidence type="ECO:0000313" key="4">
    <source>
        <dbReference type="Proteomes" id="UP001497493"/>
    </source>
</evidence>
<reference evidence="3 4" key="1">
    <citation type="submission" date="2024-04" db="EMBL/GenBank/DDBJ databases">
        <authorList>
            <person name="Cremers G."/>
        </authorList>
    </citation>
    <scope>NUCLEOTIDE SEQUENCE [LARGE SCALE GENOMIC DNA]</scope>
    <source>
        <strain evidence="3">MeCH1-AG</strain>
    </source>
</reference>
<dbReference type="EMBL" id="OZ026884">
    <property type="protein sequence ID" value="CAL1239461.1"/>
    <property type="molecule type" value="Genomic_DNA"/>
</dbReference>
<organism evidence="3 4">
    <name type="scientific">Candidatus Methylocalor cossyra</name>
    <dbReference type="NCBI Taxonomy" id="3108543"/>
    <lineage>
        <taxon>Bacteria</taxon>
        <taxon>Pseudomonadati</taxon>
        <taxon>Pseudomonadota</taxon>
        <taxon>Gammaproteobacteria</taxon>
        <taxon>Methylococcales</taxon>
        <taxon>Methylococcaceae</taxon>
        <taxon>Candidatus Methylocalor</taxon>
    </lineage>
</organism>
<dbReference type="Proteomes" id="UP001497493">
    <property type="component" value="Chromosome"/>
</dbReference>
<dbReference type="SUPFAM" id="SSF49354">
    <property type="entry name" value="PapD-like"/>
    <property type="match status" value="1"/>
</dbReference>
<name>A0ABM9NFS9_9GAMM</name>
<keyword evidence="4" id="KW-1185">Reference proteome</keyword>
<evidence type="ECO:0000256" key="1">
    <source>
        <dbReference type="SAM" id="SignalP"/>
    </source>
</evidence>
<dbReference type="InterPro" id="IPR050643">
    <property type="entry name" value="Periplasmic_pilus_chap"/>
</dbReference>
<evidence type="ECO:0000259" key="2">
    <source>
        <dbReference type="Pfam" id="PF00345"/>
    </source>
</evidence>